<accession>A0A2T6ANF5</accession>
<dbReference type="InterPro" id="IPR020019">
    <property type="entry name" value="AcTrfase_PglD-like"/>
</dbReference>
<evidence type="ECO:0000256" key="3">
    <source>
        <dbReference type="ARBA" id="ARBA00022737"/>
    </source>
</evidence>
<evidence type="ECO:0000256" key="6">
    <source>
        <dbReference type="PIRSR" id="PIRSR620019-2"/>
    </source>
</evidence>
<evidence type="ECO:0000256" key="1">
    <source>
        <dbReference type="ARBA" id="ARBA00007274"/>
    </source>
</evidence>
<comment type="similarity">
    <text evidence="1">Belongs to the transferase hexapeptide repeat family.</text>
</comment>
<reference evidence="7 8" key="1">
    <citation type="submission" date="2018-04" db="EMBL/GenBank/DDBJ databases">
        <title>Genomic Encyclopedia of Archaeal and Bacterial Type Strains, Phase II (KMG-II): from individual species to whole genera.</title>
        <authorList>
            <person name="Goeker M."/>
        </authorList>
    </citation>
    <scope>NUCLEOTIDE SEQUENCE [LARGE SCALE GENOMIC DNA]</scope>
    <source>
        <strain evidence="7 8">DSM 23082</strain>
    </source>
</reference>
<organism evidence="7 8">
    <name type="scientific">Christiangramia gaetbulicola</name>
    <dbReference type="NCBI Taxonomy" id="703340"/>
    <lineage>
        <taxon>Bacteria</taxon>
        <taxon>Pseudomonadati</taxon>
        <taxon>Bacteroidota</taxon>
        <taxon>Flavobacteriia</taxon>
        <taxon>Flavobacteriales</taxon>
        <taxon>Flavobacteriaceae</taxon>
        <taxon>Christiangramia</taxon>
    </lineage>
</organism>
<sequence length="214" mass="23425">MNKKKLIIFPFNGNGIEALDCLSMEEYDFLGFIDDNQDKTSIDYEIFSRDILKKHPELFVLAVPGGPDSFKERKDIISSLDIHEDRFISVIHPSASIGRNSKVGKNCLIMAGVVLTSNSVIEDHVCVLPNSVVHHDSKIGEYTLIGSKVVIAGNTSVGSNCYIGSGTNIKNGLHIGDNTLIGMGSNILKDVQPDSKMVGNPARNLNKRIHQPIH</sequence>
<dbReference type="SUPFAM" id="SSF51161">
    <property type="entry name" value="Trimeric LpxA-like enzymes"/>
    <property type="match status" value="1"/>
</dbReference>
<dbReference type="InterPro" id="IPR050179">
    <property type="entry name" value="Trans_hexapeptide_repeat"/>
</dbReference>
<gene>
    <name evidence="7" type="ORF">C8P64_1322</name>
</gene>
<dbReference type="AlphaFoldDB" id="A0A2T6ANF5"/>
<dbReference type="PROSITE" id="PS00101">
    <property type="entry name" value="HEXAPEP_TRANSFERASES"/>
    <property type="match status" value="1"/>
</dbReference>
<dbReference type="PANTHER" id="PTHR43300">
    <property type="entry name" value="ACETYLTRANSFERASE"/>
    <property type="match status" value="1"/>
</dbReference>
<dbReference type="EMBL" id="QBKQ01000001">
    <property type="protein sequence ID" value="PTX45327.1"/>
    <property type="molecule type" value="Genomic_DNA"/>
</dbReference>
<dbReference type="PANTHER" id="PTHR43300:SF7">
    <property type="entry name" value="UDP-N-ACETYLBACILLOSAMINE N-ACETYLTRANSFERASE"/>
    <property type="match status" value="1"/>
</dbReference>
<dbReference type="GO" id="GO:0016746">
    <property type="term" value="F:acyltransferase activity"/>
    <property type="evidence" value="ECO:0007669"/>
    <property type="project" value="UniProtKB-KW"/>
</dbReference>
<keyword evidence="4 7" id="KW-0012">Acyltransferase</keyword>
<keyword evidence="2 7" id="KW-0808">Transferase</keyword>
<feature type="active site" description="Proton acceptor" evidence="5">
    <location>
        <position position="135"/>
    </location>
</feature>
<evidence type="ECO:0000256" key="2">
    <source>
        <dbReference type="ARBA" id="ARBA00022679"/>
    </source>
</evidence>
<dbReference type="InterPro" id="IPR001451">
    <property type="entry name" value="Hexapep"/>
</dbReference>
<keyword evidence="3" id="KW-0677">Repeat</keyword>
<dbReference type="CDD" id="cd03360">
    <property type="entry name" value="LbH_AT_putative"/>
    <property type="match status" value="1"/>
</dbReference>
<comment type="caution">
    <text evidence="7">The sequence shown here is derived from an EMBL/GenBank/DDBJ whole genome shotgun (WGS) entry which is preliminary data.</text>
</comment>
<dbReference type="InterPro" id="IPR018357">
    <property type="entry name" value="Hexapep_transf_CS"/>
</dbReference>
<feature type="site" description="Increases basicity of active site His" evidence="5">
    <location>
        <position position="136"/>
    </location>
</feature>
<evidence type="ECO:0000313" key="8">
    <source>
        <dbReference type="Proteomes" id="UP000244174"/>
    </source>
</evidence>
<evidence type="ECO:0000256" key="4">
    <source>
        <dbReference type="ARBA" id="ARBA00023315"/>
    </source>
</evidence>
<dbReference type="Gene3D" id="2.160.10.10">
    <property type="entry name" value="Hexapeptide repeat proteins"/>
    <property type="match status" value="2"/>
</dbReference>
<feature type="binding site" evidence="6">
    <location>
        <position position="66"/>
    </location>
    <ligand>
        <name>substrate</name>
    </ligand>
</feature>
<dbReference type="InterPro" id="IPR011004">
    <property type="entry name" value="Trimer_LpxA-like_sf"/>
</dbReference>
<dbReference type="NCBIfam" id="TIGR03570">
    <property type="entry name" value="NeuD_NnaD"/>
    <property type="match status" value="1"/>
</dbReference>
<evidence type="ECO:0000313" key="7">
    <source>
        <dbReference type="EMBL" id="PTX45327.1"/>
    </source>
</evidence>
<dbReference type="OrthoDB" id="708224at2"/>
<protein>
    <submittedName>
        <fullName evidence="7">Sugar O-acyltransferase (Sialic acid O-acetyltransferase NeuD family)</fullName>
    </submittedName>
</protein>
<keyword evidence="8" id="KW-1185">Reference proteome</keyword>
<name>A0A2T6ANF5_9FLAO</name>
<evidence type="ECO:0000256" key="5">
    <source>
        <dbReference type="PIRSR" id="PIRSR620019-1"/>
    </source>
</evidence>
<dbReference type="Proteomes" id="UP000244174">
    <property type="component" value="Unassembled WGS sequence"/>
</dbReference>
<proteinExistence type="inferred from homology"/>
<dbReference type="Pfam" id="PF00132">
    <property type="entry name" value="Hexapep"/>
    <property type="match status" value="2"/>
</dbReference>